<evidence type="ECO:0000313" key="1">
    <source>
        <dbReference type="EMBL" id="VFQ88640.1"/>
    </source>
</evidence>
<sequence length="80" mass="9294">MIPALVKQPLQNTKEKGKKIQFTRPEKWDGHCPQTHSSWGRLGPSTQIVKETIALLWRKLQKLIKTVNYMLEITTIIKII</sequence>
<dbReference type="Proteomes" id="UP000595140">
    <property type="component" value="Unassembled WGS sequence"/>
</dbReference>
<evidence type="ECO:0000313" key="2">
    <source>
        <dbReference type="Proteomes" id="UP000595140"/>
    </source>
</evidence>
<proteinExistence type="predicted"/>
<keyword evidence="2" id="KW-1185">Reference proteome</keyword>
<accession>A0A484MII2</accession>
<gene>
    <name evidence="1" type="ORF">CCAM_LOCUS30416</name>
</gene>
<dbReference type="EMBL" id="OOIL02003592">
    <property type="protein sequence ID" value="VFQ88640.1"/>
    <property type="molecule type" value="Genomic_DNA"/>
</dbReference>
<protein>
    <submittedName>
        <fullName evidence="1">Uncharacterized protein</fullName>
    </submittedName>
</protein>
<name>A0A484MII2_9ASTE</name>
<reference evidence="1 2" key="1">
    <citation type="submission" date="2018-04" db="EMBL/GenBank/DDBJ databases">
        <authorList>
            <person name="Vogel A."/>
        </authorList>
    </citation>
    <scope>NUCLEOTIDE SEQUENCE [LARGE SCALE GENOMIC DNA]</scope>
</reference>
<dbReference type="AlphaFoldDB" id="A0A484MII2"/>
<organism evidence="1 2">
    <name type="scientific">Cuscuta campestris</name>
    <dbReference type="NCBI Taxonomy" id="132261"/>
    <lineage>
        <taxon>Eukaryota</taxon>
        <taxon>Viridiplantae</taxon>
        <taxon>Streptophyta</taxon>
        <taxon>Embryophyta</taxon>
        <taxon>Tracheophyta</taxon>
        <taxon>Spermatophyta</taxon>
        <taxon>Magnoliopsida</taxon>
        <taxon>eudicotyledons</taxon>
        <taxon>Gunneridae</taxon>
        <taxon>Pentapetalae</taxon>
        <taxon>asterids</taxon>
        <taxon>lamiids</taxon>
        <taxon>Solanales</taxon>
        <taxon>Convolvulaceae</taxon>
        <taxon>Cuscuteae</taxon>
        <taxon>Cuscuta</taxon>
        <taxon>Cuscuta subgen. Grammica</taxon>
        <taxon>Cuscuta sect. Cleistogrammica</taxon>
    </lineage>
</organism>